<dbReference type="Gene3D" id="2.30.30.100">
    <property type="match status" value="1"/>
</dbReference>
<dbReference type="InterPro" id="IPR047575">
    <property type="entry name" value="Sm"/>
</dbReference>
<dbReference type="InterPro" id="IPR001163">
    <property type="entry name" value="Sm_dom_euk/arc"/>
</dbReference>
<dbReference type="PROSITE" id="PS52002">
    <property type="entry name" value="SM"/>
    <property type="match status" value="1"/>
</dbReference>
<dbReference type="AlphaFoldDB" id="A0A9W3ALG0"/>
<dbReference type="Pfam" id="PF01423">
    <property type="entry name" value="LSM"/>
    <property type="match status" value="1"/>
</dbReference>
<dbReference type="SMART" id="SM00651">
    <property type="entry name" value="Sm"/>
    <property type="match status" value="1"/>
</dbReference>
<dbReference type="GO" id="GO:0071254">
    <property type="term" value="C:cytoplasmic U snRNP body"/>
    <property type="evidence" value="ECO:0007669"/>
    <property type="project" value="TreeGrafter"/>
</dbReference>
<dbReference type="GO" id="GO:0071208">
    <property type="term" value="F:histone pre-mRNA DCP binding"/>
    <property type="evidence" value="ECO:0007669"/>
    <property type="project" value="TreeGrafter"/>
</dbReference>
<name>A0A9W3ALG0_BIOGL</name>
<protein>
    <submittedName>
        <fullName evidence="4">U7 snRNA-associated Sm-like protein LSm10</fullName>
    </submittedName>
</protein>
<evidence type="ECO:0000259" key="2">
    <source>
        <dbReference type="PROSITE" id="PS52002"/>
    </source>
</evidence>
<sequence>MAVESGRSRFYFYNTMTCLLKALEGKTITVEIRNDKTVTGHLYFVERDMNLSMTNVVYSDTKGKKSSFSEFYIRGRQIRFVIIPDEVDIIKAMQWQIDKGEYYKGKERSVMQQNFQRKQNRQANQAAKQYRQSQKKL</sequence>
<dbReference type="PANTHER" id="PTHR21196">
    <property type="entry name" value="U7 SNRNA-ASSOCIATED SM-LIKE PROTEIN LSM10"/>
    <property type="match status" value="1"/>
</dbReference>
<dbReference type="RefSeq" id="XP_055888071.1">
    <property type="nucleotide sequence ID" value="XM_056032096.1"/>
</dbReference>
<reference evidence="4" key="1">
    <citation type="submission" date="2025-08" db="UniProtKB">
        <authorList>
            <consortium name="RefSeq"/>
        </authorList>
    </citation>
    <scope>IDENTIFICATION</scope>
</reference>
<accession>A0A9W3ALG0</accession>
<dbReference type="GO" id="GO:0006398">
    <property type="term" value="P:mRNA 3'-end processing by stem-loop binding and cleavage"/>
    <property type="evidence" value="ECO:0007669"/>
    <property type="project" value="TreeGrafter"/>
</dbReference>
<feature type="domain" description="Sm" evidence="2">
    <location>
        <begin position="15"/>
        <end position="87"/>
    </location>
</feature>
<gene>
    <name evidence="4" type="primary">LOC106071324</name>
</gene>
<dbReference type="InterPro" id="IPR052840">
    <property type="entry name" value="U7_snRNA_Sm-like"/>
</dbReference>
<evidence type="ECO:0000313" key="3">
    <source>
        <dbReference type="Proteomes" id="UP001165740"/>
    </source>
</evidence>
<keyword evidence="3" id="KW-1185">Reference proteome</keyword>
<dbReference type="Proteomes" id="UP001165740">
    <property type="component" value="Chromosome 6"/>
</dbReference>
<dbReference type="GeneID" id="106071324"/>
<dbReference type="GO" id="GO:0071209">
    <property type="term" value="F:U7 snRNA binding"/>
    <property type="evidence" value="ECO:0007669"/>
    <property type="project" value="TreeGrafter"/>
</dbReference>
<feature type="region of interest" description="Disordered" evidence="1">
    <location>
        <begin position="114"/>
        <end position="137"/>
    </location>
</feature>
<dbReference type="PANTHER" id="PTHR21196:SF1">
    <property type="entry name" value="U7 SNRNA-ASSOCIATED SM-LIKE PROTEIN LSM10"/>
    <property type="match status" value="1"/>
</dbReference>
<dbReference type="InterPro" id="IPR010920">
    <property type="entry name" value="LSM_dom_sf"/>
</dbReference>
<dbReference type="OrthoDB" id="10256176at2759"/>
<dbReference type="SUPFAM" id="SSF50182">
    <property type="entry name" value="Sm-like ribonucleoproteins"/>
    <property type="match status" value="1"/>
</dbReference>
<evidence type="ECO:0000313" key="4">
    <source>
        <dbReference type="RefSeq" id="XP_055888071.1"/>
    </source>
</evidence>
<dbReference type="CDD" id="cd01733">
    <property type="entry name" value="LSm10"/>
    <property type="match status" value="1"/>
</dbReference>
<dbReference type="OMA" id="IADGHMT"/>
<evidence type="ECO:0000256" key="1">
    <source>
        <dbReference type="SAM" id="MobiDB-lite"/>
    </source>
</evidence>
<organism evidence="3 4">
    <name type="scientific">Biomphalaria glabrata</name>
    <name type="common">Bloodfluke planorb</name>
    <name type="synonym">Freshwater snail</name>
    <dbReference type="NCBI Taxonomy" id="6526"/>
    <lineage>
        <taxon>Eukaryota</taxon>
        <taxon>Metazoa</taxon>
        <taxon>Spiralia</taxon>
        <taxon>Lophotrochozoa</taxon>
        <taxon>Mollusca</taxon>
        <taxon>Gastropoda</taxon>
        <taxon>Heterobranchia</taxon>
        <taxon>Euthyneura</taxon>
        <taxon>Panpulmonata</taxon>
        <taxon>Hygrophila</taxon>
        <taxon>Lymnaeoidea</taxon>
        <taxon>Planorbidae</taxon>
        <taxon>Biomphalaria</taxon>
    </lineage>
</organism>
<dbReference type="GO" id="GO:0016604">
    <property type="term" value="C:nuclear body"/>
    <property type="evidence" value="ECO:0007669"/>
    <property type="project" value="TreeGrafter"/>
</dbReference>
<proteinExistence type="predicted"/>